<dbReference type="PANTHER" id="PTHR11662">
    <property type="entry name" value="SOLUTE CARRIER FAMILY 17"/>
    <property type="match status" value="1"/>
</dbReference>
<evidence type="ECO:0000256" key="1">
    <source>
        <dbReference type="ARBA" id="ARBA00004141"/>
    </source>
</evidence>
<dbReference type="KEGG" id="lgi:LOTGIDRAFT_201052"/>
<feature type="transmembrane region" description="Helical" evidence="7">
    <location>
        <begin position="113"/>
        <end position="133"/>
    </location>
</feature>
<dbReference type="InterPro" id="IPR020846">
    <property type="entry name" value="MFS_dom"/>
</dbReference>
<dbReference type="CTD" id="20245442"/>
<dbReference type="Proteomes" id="UP000030746">
    <property type="component" value="Unassembled WGS sequence"/>
</dbReference>
<keyword evidence="6 7" id="KW-0472">Membrane</keyword>
<feature type="transmembrane region" description="Helical" evidence="7">
    <location>
        <begin position="429"/>
        <end position="452"/>
    </location>
</feature>
<feature type="transmembrane region" description="Helical" evidence="7">
    <location>
        <begin position="395"/>
        <end position="417"/>
    </location>
</feature>
<dbReference type="GeneID" id="20245442"/>
<name>V4B1J3_LOTGI</name>
<feature type="transmembrane region" description="Helical" evidence="7">
    <location>
        <begin position="165"/>
        <end position="184"/>
    </location>
</feature>
<keyword evidence="3 7" id="KW-0812">Transmembrane</keyword>
<evidence type="ECO:0000256" key="5">
    <source>
        <dbReference type="ARBA" id="ARBA00022989"/>
    </source>
</evidence>
<feature type="non-terminal residue" evidence="9">
    <location>
        <position position="491"/>
    </location>
</feature>
<proteinExistence type="predicted"/>
<evidence type="ECO:0000256" key="2">
    <source>
        <dbReference type="ARBA" id="ARBA00022448"/>
    </source>
</evidence>
<keyword evidence="10" id="KW-1185">Reference proteome</keyword>
<evidence type="ECO:0000256" key="6">
    <source>
        <dbReference type="ARBA" id="ARBA00023136"/>
    </source>
</evidence>
<evidence type="ECO:0000256" key="4">
    <source>
        <dbReference type="ARBA" id="ARBA00022847"/>
    </source>
</evidence>
<evidence type="ECO:0000313" key="9">
    <source>
        <dbReference type="EMBL" id="ESP00182.1"/>
    </source>
</evidence>
<dbReference type="InterPro" id="IPR050382">
    <property type="entry name" value="MFS_Na/Anion_cotransporter"/>
</dbReference>
<dbReference type="InterPro" id="IPR036259">
    <property type="entry name" value="MFS_trans_sf"/>
</dbReference>
<dbReference type="PROSITE" id="PS50850">
    <property type="entry name" value="MFS"/>
    <property type="match status" value="1"/>
</dbReference>
<feature type="transmembrane region" description="Helical" evidence="7">
    <location>
        <begin position="369"/>
        <end position="389"/>
    </location>
</feature>
<feature type="transmembrane region" description="Helical" evidence="7">
    <location>
        <begin position="233"/>
        <end position="254"/>
    </location>
</feature>
<sequence>MKRNLMDRHTFKASARNGIRRIQSKINDTKKSIKRKETCLQKFKSCRWIIGYLCCAATFSQSAIRQLIGMATVCMTLNNDQNLNVSNTSKCNNTITNQTVGEFSWSTEFEGTVLAAFNFGFIASPILGGYVAGYFGGKRVIGISLAVGAVATILTPISVRANRVLLVFMRVMTGLVMGAVDPSIQHLWSKWAPCYEKSQLTACSFSGLSIAGITTFLVSGYLCTIQVDHGWPFIFYVFGGFALLLILPWLYFVYDSPDLHPRIEIDEMKYINRGKVPSEKMTKPPWNDIMRSMPFWAIVVAHINHGWTTTWVLAYLPKYLQTILQFGVQEDGILSSVPFAGPLLSGIFCGYSSDWLIRKKIFSVEIVRKLYQIVGCVGCAACFFTISFLDHTNRELAVVLFIIGLTFQNFTTVAFRINHLDIAPKYASVLMGITVTIAMVSALSAPLITSVIIRNDSEEEWKHVFWIVSGINIVGAIFYVIFAKGEVQSWA</sequence>
<dbReference type="OMA" id="SAWIVIA"/>
<feature type="transmembrane region" description="Helical" evidence="7">
    <location>
        <begin position="336"/>
        <end position="357"/>
    </location>
</feature>
<dbReference type="EMBL" id="KB200828">
    <property type="protein sequence ID" value="ESP00182.1"/>
    <property type="molecule type" value="Genomic_DNA"/>
</dbReference>
<evidence type="ECO:0000256" key="3">
    <source>
        <dbReference type="ARBA" id="ARBA00022692"/>
    </source>
</evidence>
<feature type="domain" description="Major facilitator superfamily (MFS) profile" evidence="8">
    <location>
        <begin position="67"/>
        <end position="487"/>
    </location>
</feature>
<dbReference type="OrthoDB" id="2985014at2759"/>
<feature type="transmembrane region" description="Helical" evidence="7">
    <location>
        <begin position="464"/>
        <end position="482"/>
    </location>
</feature>
<keyword evidence="5 7" id="KW-1133">Transmembrane helix</keyword>
<dbReference type="GO" id="GO:0015293">
    <property type="term" value="F:symporter activity"/>
    <property type="evidence" value="ECO:0007669"/>
    <property type="project" value="UniProtKB-KW"/>
</dbReference>
<dbReference type="PANTHER" id="PTHR11662:SF40">
    <property type="entry name" value="MAJOR FACILITATOR SUPERFAMILY (MFS) PROFILE DOMAIN-CONTAINING PROTEIN"/>
    <property type="match status" value="1"/>
</dbReference>
<evidence type="ECO:0000313" key="10">
    <source>
        <dbReference type="Proteomes" id="UP000030746"/>
    </source>
</evidence>
<dbReference type="SUPFAM" id="SSF103473">
    <property type="entry name" value="MFS general substrate transporter"/>
    <property type="match status" value="1"/>
</dbReference>
<organism evidence="9 10">
    <name type="scientific">Lottia gigantea</name>
    <name type="common">Giant owl limpet</name>
    <dbReference type="NCBI Taxonomy" id="225164"/>
    <lineage>
        <taxon>Eukaryota</taxon>
        <taxon>Metazoa</taxon>
        <taxon>Spiralia</taxon>
        <taxon>Lophotrochozoa</taxon>
        <taxon>Mollusca</taxon>
        <taxon>Gastropoda</taxon>
        <taxon>Patellogastropoda</taxon>
        <taxon>Lottioidea</taxon>
        <taxon>Lottiidae</taxon>
        <taxon>Lottia</taxon>
    </lineage>
</organism>
<dbReference type="GO" id="GO:0006820">
    <property type="term" value="P:monoatomic anion transport"/>
    <property type="evidence" value="ECO:0007669"/>
    <property type="project" value="TreeGrafter"/>
</dbReference>
<evidence type="ECO:0000256" key="7">
    <source>
        <dbReference type="SAM" id="Phobius"/>
    </source>
</evidence>
<dbReference type="Gene3D" id="1.20.1250.20">
    <property type="entry name" value="MFS general substrate transporter like domains"/>
    <property type="match status" value="2"/>
</dbReference>
<accession>V4B1J3</accession>
<dbReference type="GO" id="GO:0016020">
    <property type="term" value="C:membrane"/>
    <property type="evidence" value="ECO:0007669"/>
    <property type="project" value="UniProtKB-SubCell"/>
</dbReference>
<dbReference type="InterPro" id="IPR011701">
    <property type="entry name" value="MFS"/>
</dbReference>
<dbReference type="HOGENOM" id="CLU_001265_5_0_1"/>
<dbReference type="Pfam" id="PF07690">
    <property type="entry name" value="MFS_1"/>
    <property type="match status" value="1"/>
</dbReference>
<dbReference type="RefSeq" id="XP_009049145.1">
    <property type="nucleotide sequence ID" value="XM_009050897.1"/>
</dbReference>
<keyword evidence="4" id="KW-0769">Symport</keyword>
<dbReference type="STRING" id="225164.V4B1J3"/>
<feature type="transmembrane region" description="Helical" evidence="7">
    <location>
        <begin position="295"/>
        <end position="316"/>
    </location>
</feature>
<comment type="subcellular location">
    <subcellularLocation>
        <location evidence="1">Membrane</location>
        <topology evidence="1">Multi-pass membrane protein</topology>
    </subcellularLocation>
</comment>
<gene>
    <name evidence="9" type="ORF">LOTGIDRAFT_201052</name>
</gene>
<feature type="transmembrane region" description="Helical" evidence="7">
    <location>
        <begin position="205"/>
        <end position="227"/>
    </location>
</feature>
<dbReference type="FunFam" id="1.20.1250.20:FF:000003">
    <property type="entry name" value="Solute carrier family 17 member 3"/>
    <property type="match status" value="1"/>
</dbReference>
<reference evidence="9 10" key="1">
    <citation type="journal article" date="2013" name="Nature">
        <title>Insights into bilaterian evolution from three spiralian genomes.</title>
        <authorList>
            <person name="Simakov O."/>
            <person name="Marletaz F."/>
            <person name="Cho S.J."/>
            <person name="Edsinger-Gonzales E."/>
            <person name="Havlak P."/>
            <person name="Hellsten U."/>
            <person name="Kuo D.H."/>
            <person name="Larsson T."/>
            <person name="Lv J."/>
            <person name="Arendt D."/>
            <person name="Savage R."/>
            <person name="Osoegawa K."/>
            <person name="de Jong P."/>
            <person name="Grimwood J."/>
            <person name="Chapman J.A."/>
            <person name="Shapiro H."/>
            <person name="Aerts A."/>
            <person name="Otillar R.P."/>
            <person name="Terry A.Y."/>
            <person name="Boore J.L."/>
            <person name="Grigoriev I.V."/>
            <person name="Lindberg D.R."/>
            <person name="Seaver E.C."/>
            <person name="Weisblat D.A."/>
            <person name="Putnam N.H."/>
            <person name="Rokhsar D.S."/>
        </authorList>
    </citation>
    <scope>NUCLEOTIDE SEQUENCE [LARGE SCALE GENOMIC DNA]</scope>
</reference>
<keyword evidence="2" id="KW-0813">Transport</keyword>
<feature type="transmembrane region" description="Helical" evidence="7">
    <location>
        <begin position="140"/>
        <end position="159"/>
    </location>
</feature>
<protein>
    <recommendedName>
        <fullName evidence="8">Major facilitator superfamily (MFS) profile domain-containing protein</fullName>
    </recommendedName>
</protein>
<evidence type="ECO:0000259" key="8">
    <source>
        <dbReference type="PROSITE" id="PS50850"/>
    </source>
</evidence>
<dbReference type="FunFam" id="1.20.1250.20:FF:000423">
    <property type="entry name" value="Putative inorganic phosphate cotransporter-like Protein"/>
    <property type="match status" value="1"/>
</dbReference>
<dbReference type="AlphaFoldDB" id="V4B1J3"/>